<evidence type="ECO:0000256" key="7">
    <source>
        <dbReference type="ARBA" id="ARBA00048470"/>
    </source>
</evidence>
<dbReference type="EMBL" id="LPUF01000003">
    <property type="protein sequence ID" value="OQK15750.1"/>
    <property type="molecule type" value="Genomic_DNA"/>
</dbReference>
<dbReference type="PANTHER" id="PTHR43413:SF1">
    <property type="entry name" value="SIROHEME DECARBOXYLASE NIRL SUBUNIT"/>
    <property type="match status" value="1"/>
</dbReference>
<dbReference type="Proteomes" id="UP000191980">
    <property type="component" value="Unassembled WGS sequence"/>
</dbReference>
<protein>
    <recommendedName>
        <fullName evidence="5">siroheme decarboxylase</fullName>
        <ecNumber evidence="5">4.1.1.111</ecNumber>
    </recommendedName>
</protein>
<keyword evidence="11" id="KW-1185">Reference proteome</keyword>
<comment type="caution">
    <text evidence="10">The sequence shown here is derived from an EMBL/GenBank/DDBJ whole genome shotgun (WGS) entry which is preliminary data.</text>
</comment>
<dbReference type="InterPro" id="IPR050684">
    <property type="entry name" value="HTH-Siroheme_Decarb"/>
</dbReference>
<comment type="function">
    <text evidence="6">Involved in heme d1 biosynthesis. Catalyzes the decarboxylation of siroheme into didecarboxysiroheme.</text>
</comment>
<reference evidence="10 11" key="1">
    <citation type="submission" date="2015-12" db="EMBL/GenBank/DDBJ databases">
        <authorList>
            <person name="Shamseldin A."/>
            <person name="Moawad H."/>
            <person name="Abd El-Rahim W.M."/>
            <person name="Sadowsky M.J."/>
        </authorList>
    </citation>
    <scope>NUCLEOTIDE SEQUENCE [LARGE SCALE GENOMIC DNA]</scope>
    <source>
        <strain evidence="10 11">WF1</strain>
    </source>
</reference>
<accession>A0A1V8M2F7</accession>
<dbReference type="InterPro" id="IPR040523">
    <property type="entry name" value="AsnC_trans_reg2"/>
</dbReference>
<dbReference type="STRING" id="1420851.AU255_16260"/>
<keyword evidence="1" id="KW-0456">Lyase</keyword>
<dbReference type="InterPro" id="IPR053953">
    <property type="entry name" value="NirdL-like_HTH"/>
</dbReference>
<feature type="domain" description="Siroheme decarboxylase NirL-like HTH" evidence="9">
    <location>
        <begin position="7"/>
        <end position="51"/>
    </location>
</feature>
<evidence type="ECO:0000313" key="11">
    <source>
        <dbReference type="Proteomes" id="UP000191980"/>
    </source>
</evidence>
<dbReference type="Gene3D" id="3.30.70.3460">
    <property type="match status" value="1"/>
</dbReference>
<evidence type="ECO:0000313" key="10">
    <source>
        <dbReference type="EMBL" id="OQK15750.1"/>
    </source>
</evidence>
<evidence type="ECO:0000256" key="1">
    <source>
        <dbReference type="ARBA" id="ARBA00023239"/>
    </source>
</evidence>
<comment type="subunit">
    <text evidence="4">Probably forms a complex composed of NirD, NirL, NirG and NirH. All proteins are required for the total conversion of siroheme to didecarboxysiroheme.</text>
</comment>
<organism evidence="10 11">
    <name type="scientific">Methyloprofundus sedimenti</name>
    <dbReference type="NCBI Taxonomy" id="1420851"/>
    <lineage>
        <taxon>Bacteria</taxon>
        <taxon>Pseudomonadati</taxon>
        <taxon>Pseudomonadota</taxon>
        <taxon>Gammaproteobacteria</taxon>
        <taxon>Methylococcales</taxon>
        <taxon>Methylococcaceae</taxon>
        <taxon>Methyloprofundus</taxon>
    </lineage>
</organism>
<dbReference type="Pfam" id="PF17805">
    <property type="entry name" value="AsnC_trans_reg2"/>
    <property type="match status" value="1"/>
</dbReference>
<dbReference type="AlphaFoldDB" id="A0A1V8M2F7"/>
<evidence type="ECO:0000256" key="5">
    <source>
        <dbReference type="ARBA" id="ARBA00023471"/>
    </source>
</evidence>
<comment type="catalytic activity">
    <reaction evidence="7">
        <text>siroheme + 2 H(+) = 12,18-didecarboxysiroheme + 2 CO2</text>
        <dbReference type="Rhea" id="RHEA:19093"/>
        <dbReference type="ChEBI" id="CHEBI:15378"/>
        <dbReference type="ChEBI" id="CHEBI:16526"/>
        <dbReference type="ChEBI" id="CHEBI:60052"/>
        <dbReference type="ChEBI" id="CHEBI:140497"/>
        <dbReference type="EC" id="4.1.1.111"/>
    </reaction>
</comment>
<evidence type="ECO:0000256" key="4">
    <source>
        <dbReference type="ARBA" id="ARBA00023465"/>
    </source>
</evidence>
<dbReference type="Pfam" id="PF22451">
    <property type="entry name" value="NirdL-like_HTH"/>
    <property type="match status" value="1"/>
</dbReference>
<name>A0A1V8M2F7_9GAMM</name>
<dbReference type="GO" id="GO:0016829">
    <property type="term" value="F:lyase activity"/>
    <property type="evidence" value="ECO:0007669"/>
    <property type="project" value="UniProtKB-KW"/>
</dbReference>
<feature type="domain" description="Siroheme decarboxylase AsnC-like ligand binding" evidence="8">
    <location>
        <begin position="65"/>
        <end position="134"/>
    </location>
</feature>
<comment type="pathway">
    <text evidence="2">Porphyrin-containing compound metabolism.</text>
</comment>
<gene>
    <name evidence="10" type="ORF">AU255_16260</name>
</gene>
<proteinExistence type="inferred from homology"/>
<dbReference type="PANTHER" id="PTHR43413">
    <property type="entry name" value="TRANSCRIPTIONAL REGULATOR, ASNC FAMILY"/>
    <property type="match status" value="1"/>
</dbReference>
<sequence length="164" mass="18558">MLSPLHKQLLNEYQQDFPLSPTPYLDIANTLGVTEDEVLTAFSVLSEQDFISRIGPIIQPNHIGISTLVAMAIPQQQLAKVAGIISGFPEVNHNYEREHHFNLWFVLIASDQIHLSAVIKQIERQTQFKTMQLPLLEDYFINLGFQLDLESQVESQATPLLFSA</sequence>
<dbReference type="EC" id="4.1.1.111" evidence="5"/>
<evidence type="ECO:0000256" key="3">
    <source>
        <dbReference type="ARBA" id="ARBA00023457"/>
    </source>
</evidence>
<dbReference type="RefSeq" id="WP_080523985.1">
    <property type="nucleotide sequence ID" value="NZ_LPUF01000003.1"/>
</dbReference>
<comment type="similarity">
    <text evidence="3">Belongs to the Ahb/Nir family.</text>
</comment>
<evidence type="ECO:0000256" key="2">
    <source>
        <dbReference type="ARBA" id="ARBA00023444"/>
    </source>
</evidence>
<evidence type="ECO:0000256" key="6">
    <source>
        <dbReference type="ARBA" id="ARBA00045291"/>
    </source>
</evidence>
<dbReference type="OrthoDB" id="5568033at2"/>
<evidence type="ECO:0000259" key="9">
    <source>
        <dbReference type="Pfam" id="PF22451"/>
    </source>
</evidence>
<evidence type="ECO:0000259" key="8">
    <source>
        <dbReference type="Pfam" id="PF17805"/>
    </source>
</evidence>